<accession>A0A6G5QAM5</accession>
<dbReference type="InterPro" id="IPR056919">
    <property type="entry name" value="Phage_TAC_18"/>
</dbReference>
<dbReference type="EMBL" id="MK574078">
    <property type="protein sequence ID" value="QBZ71727.1"/>
    <property type="molecule type" value="Genomic_DNA"/>
</dbReference>
<name>A0A6G5QAM5_9CAUD</name>
<protein>
    <submittedName>
        <fullName evidence="1">Uncharacterized protein</fullName>
    </submittedName>
</protein>
<dbReference type="RefSeq" id="YP_010597314.1">
    <property type="nucleotide sequence ID" value="NC_069740.1"/>
</dbReference>
<dbReference type="KEGG" id="vg:77608968"/>
<keyword evidence="2" id="KW-1185">Reference proteome</keyword>
<reference evidence="1 2" key="1">
    <citation type="submission" date="2019-02" db="EMBL/GenBank/DDBJ databases">
        <title>Novel Pseudomonas phage from tap water.</title>
        <authorList>
            <person name="Petrzik K."/>
            <person name="Koloniuk I."/>
            <person name="Lukavsky J."/>
        </authorList>
    </citation>
    <scope>NUCLEOTIDE SEQUENCE [LARGE SCALE GENOMIC DNA]</scope>
</reference>
<sequence length="126" mass="14675">MRSKKLIEVLLYLFELGPHEQTIAKQAMRAGQPLPDRIANAPELELGLHLYLQAFFDLDSERTHAVGLTPIPWTSISEYARVFEFDEEQTEDLFFFVRKLDSEHMKKLEAKEKAKSNNGKKPFRPR</sequence>
<evidence type="ECO:0000313" key="1">
    <source>
        <dbReference type="EMBL" id="QBZ71727.1"/>
    </source>
</evidence>
<evidence type="ECO:0000313" key="2">
    <source>
        <dbReference type="Proteomes" id="UP000503152"/>
    </source>
</evidence>
<organism evidence="1 2">
    <name type="scientific">Pseudomonas phage KP1</name>
    <dbReference type="NCBI Taxonomy" id="2562463"/>
    <lineage>
        <taxon>Viruses</taxon>
        <taxon>Duplodnaviria</taxon>
        <taxon>Heunggongvirae</taxon>
        <taxon>Uroviricota</taxon>
        <taxon>Caudoviricetes</taxon>
        <taxon>Jondennisvirinae</taxon>
        <taxon>Kipunavirus</taxon>
        <taxon>Kipunavirus KP1</taxon>
    </lineage>
</organism>
<dbReference type="GeneID" id="77608968"/>
<dbReference type="Pfam" id="PF23812">
    <property type="entry name" value="Phage_TAC_18"/>
    <property type="match status" value="1"/>
</dbReference>
<dbReference type="Proteomes" id="UP000503152">
    <property type="component" value="Segment"/>
</dbReference>
<proteinExistence type="predicted"/>